<keyword evidence="6" id="KW-0378">Hydrolase</keyword>
<dbReference type="InterPro" id="IPR000477">
    <property type="entry name" value="RT_dom"/>
</dbReference>
<feature type="compositionally biased region" description="Low complexity" evidence="9">
    <location>
        <begin position="140"/>
        <end position="150"/>
    </location>
</feature>
<evidence type="ECO:0000259" key="11">
    <source>
        <dbReference type="PROSITE" id="PS50878"/>
    </source>
</evidence>
<dbReference type="GO" id="GO:0003964">
    <property type="term" value="F:RNA-directed DNA polymerase activity"/>
    <property type="evidence" value="ECO:0007669"/>
    <property type="project" value="UniProtKB-KW"/>
</dbReference>
<feature type="transmembrane region" description="Helical" evidence="10">
    <location>
        <begin position="21"/>
        <end position="41"/>
    </location>
</feature>
<evidence type="ECO:0000256" key="2">
    <source>
        <dbReference type="ARBA" id="ARBA00022679"/>
    </source>
</evidence>
<organism evidence="12">
    <name type="scientific">Tanacetum cinerariifolium</name>
    <name type="common">Dalmatian daisy</name>
    <name type="synonym">Chrysanthemum cinerariifolium</name>
    <dbReference type="NCBI Taxonomy" id="118510"/>
    <lineage>
        <taxon>Eukaryota</taxon>
        <taxon>Viridiplantae</taxon>
        <taxon>Streptophyta</taxon>
        <taxon>Embryophyta</taxon>
        <taxon>Tracheophyta</taxon>
        <taxon>Spermatophyta</taxon>
        <taxon>Magnoliopsida</taxon>
        <taxon>eudicotyledons</taxon>
        <taxon>Gunneridae</taxon>
        <taxon>Pentapetalae</taxon>
        <taxon>asterids</taxon>
        <taxon>campanulids</taxon>
        <taxon>Asterales</taxon>
        <taxon>Asteraceae</taxon>
        <taxon>Asteroideae</taxon>
        <taxon>Anthemideae</taxon>
        <taxon>Anthemidinae</taxon>
        <taxon>Tanacetum</taxon>
    </lineage>
</organism>
<dbReference type="GO" id="GO:0016787">
    <property type="term" value="F:hydrolase activity"/>
    <property type="evidence" value="ECO:0007669"/>
    <property type="project" value="UniProtKB-KW"/>
</dbReference>
<evidence type="ECO:0000256" key="10">
    <source>
        <dbReference type="SAM" id="Phobius"/>
    </source>
</evidence>
<feature type="compositionally biased region" description="Low complexity" evidence="9">
    <location>
        <begin position="201"/>
        <end position="246"/>
    </location>
</feature>
<gene>
    <name evidence="12" type="ORF">Tci_011781</name>
</gene>
<evidence type="ECO:0000256" key="4">
    <source>
        <dbReference type="ARBA" id="ARBA00022722"/>
    </source>
</evidence>
<dbReference type="InterPro" id="IPR056924">
    <property type="entry name" value="SH3_Tf2-1"/>
</dbReference>
<dbReference type="InterPro" id="IPR043128">
    <property type="entry name" value="Rev_trsase/Diguanyl_cyclase"/>
</dbReference>
<evidence type="ECO:0000256" key="7">
    <source>
        <dbReference type="ARBA" id="ARBA00022918"/>
    </source>
</evidence>
<keyword evidence="8" id="KW-0175">Coiled coil</keyword>
<name>A0A6L2JS46_TANCI</name>
<feature type="compositionally biased region" description="Basic and acidic residues" evidence="9">
    <location>
        <begin position="103"/>
        <end position="136"/>
    </location>
</feature>
<evidence type="ECO:0000256" key="1">
    <source>
        <dbReference type="ARBA" id="ARBA00012493"/>
    </source>
</evidence>
<dbReference type="SUPFAM" id="SSF56672">
    <property type="entry name" value="DNA/RNA polymerases"/>
    <property type="match status" value="1"/>
</dbReference>
<feature type="domain" description="Reverse transcriptase" evidence="11">
    <location>
        <begin position="689"/>
        <end position="872"/>
    </location>
</feature>
<keyword evidence="5" id="KW-0255">Endonuclease</keyword>
<dbReference type="Pfam" id="PF17921">
    <property type="entry name" value="Integrase_H2C2"/>
    <property type="match status" value="1"/>
</dbReference>
<keyword evidence="10" id="KW-0812">Transmembrane</keyword>
<dbReference type="Pfam" id="PF08284">
    <property type="entry name" value="RVP_2"/>
    <property type="match status" value="1"/>
</dbReference>
<keyword evidence="10" id="KW-0472">Membrane</keyword>
<dbReference type="GO" id="GO:0004519">
    <property type="term" value="F:endonuclease activity"/>
    <property type="evidence" value="ECO:0007669"/>
    <property type="project" value="UniProtKB-KW"/>
</dbReference>
<evidence type="ECO:0000313" key="12">
    <source>
        <dbReference type="EMBL" id="GEU39803.1"/>
    </source>
</evidence>
<dbReference type="Gene3D" id="1.10.340.70">
    <property type="match status" value="1"/>
</dbReference>
<evidence type="ECO:0000256" key="6">
    <source>
        <dbReference type="ARBA" id="ARBA00022801"/>
    </source>
</evidence>
<dbReference type="InterPro" id="IPR021109">
    <property type="entry name" value="Peptidase_aspartic_dom_sf"/>
</dbReference>
<dbReference type="Gene3D" id="2.40.70.10">
    <property type="entry name" value="Acid Proteases"/>
    <property type="match status" value="1"/>
</dbReference>
<dbReference type="InterPro" id="IPR041588">
    <property type="entry name" value="Integrase_H2C2"/>
</dbReference>
<dbReference type="InterPro" id="IPR053134">
    <property type="entry name" value="RNA-dir_DNA_polymerase"/>
</dbReference>
<dbReference type="InterPro" id="IPR041373">
    <property type="entry name" value="RT_RNaseH"/>
</dbReference>
<comment type="caution">
    <text evidence="12">The sequence shown here is derived from an EMBL/GenBank/DDBJ whole genome shotgun (WGS) entry which is preliminary data.</text>
</comment>
<evidence type="ECO:0000256" key="3">
    <source>
        <dbReference type="ARBA" id="ARBA00022695"/>
    </source>
</evidence>
<keyword evidence="3" id="KW-0548">Nucleotidyltransferase</keyword>
<dbReference type="Pfam" id="PF17917">
    <property type="entry name" value="RT_RNaseH"/>
    <property type="match status" value="1"/>
</dbReference>
<feature type="region of interest" description="Disordered" evidence="9">
    <location>
        <begin position="100"/>
        <end position="157"/>
    </location>
</feature>
<feature type="coiled-coil region" evidence="8">
    <location>
        <begin position="349"/>
        <end position="406"/>
    </location>
</feature>
<keyword evidence="7 12" id="KW-0695">RNA-directed DNA polymerase</keyword>
<sequence>MTASVIPISSDSSEDNVGSHVLRVILFDVILAIIPVILVVYGEVTIVHADPLVASEVRAVFVTLPAGVLDLVDYSSSSDSDPSEDSLPLALELSLVSPFLSSDESKSDNKSEPAEQRPERHGSLIVHDDMVSRWKDMVASSPSSPSGSSSHDTLAPSSEFPLAPVVASLGIRRRLAILIRPGKAISFGRPYCTHPNGPYFTSDSSSSGSSSDSSLDTSSSTPLDSLSDTSSLQSSGCDVSESSLDSSSERSLDSSSPSARPTFKRCRSPTTWVSSSTLVSRSIALTHANLLPPRKRFRDSYSPKDSREEHMEIGTTNAEAVADLGISNRIGAHTEDGIGMGVKIASSDIIEDEEEFEIAQRQLEAYQLMASGERAGLTNRIGRLGQENLREEFRQIRRDCDDARRRLKRLESFVERQGHFTKDYSKLKNQNHGNKHVIPKARGKANAIGGGDANPGSNVVTCTFLLKNHYASVLFDSDADRSFVLTTFSTLLDIILDTLDISYAVKLADGRIAKRNTILRGCTIGLLGHPFNIYLMPVELGSFDVIIGMEWLANNRAVIICDEKIVRIRFRDGILIVQGDRSYKKKKSTLSIISCTKTQNYIEKGFQVFLAQVTKKEDEAKSREKQLEDVPIVRKFPEVFPEDFPGLPPTQQVEFQIDLVPGAAPVARAAYRLAPSGMQELFAQLQDFSNKGFIRPSSLPWGASVLFVKKKDGSLRMCIDYRKLNKLIVKNRYPLLRINDLFDQLLGSSVYSKIDLRSGYHQLRVRDEDIPKTAFRTCYGHYEFQVMPFGWTNAPAVFIDLMNRVCKPLLDKFVIVFIDDILIYSRNKVEHEGHLKQILELLKKEELYAKFSKCEFWLSMKERVIAYASRQLKIYRKNYTTHDLELGAVVFDLKMWRHYLWLELLSDYDCQIRYHPGKVNVVADALSRKERIKPLRVRALVMTIGLNLPMEILKAQNKARKEENYGTKDFCGMIKKLEPRTDGTLCLNGRSWIPNLGNLRGVIMHESYKSKYSIHPRPDKMYQDLKMLYWWPNMKAEIATYVGKCLTCAKVGDMVMLKGSPCKGVIRFGKRGKLNLRYIRPFKVLAKVGAVAYRLELLDQLSRVHSTFHASKLKMCYADEPLAISLDEIQIDDKLNFIEEPIEIIDREVKKLKQSHPIWEKITCELEELFRKTHVDEYVFCQVQHMTKENVYALRKELREIHASINNDLKVLTAIVKDIARVFFKTIMKNELRKTMNLEIVPLEELKLGKNKSSVEL</sequence>
<keyword evidence="2" id="KW-0808">Transferase</keyword>
<dbReference type="PROSITE" id="PS50878">
    <property type="entry name" value="RT_POL"/>
    <property type="match status" value="1"/>
</dbReference>
<accession>A0A6L2JS46</accession>
<reference evidence="12" key="1">
    <citation type="journal article" date="2019" name="Sci. Rep.">
        <title>Draft genome of Tanacetum cinerariifolium, the natural source of mosquito coil.</title>
        <authorList>
            <person name="Yamashiro T."/>
            <person name="Shiraishi A."/>
            <person name="Satake H."/>
            <person name="Nakayama K."/>
        </authorList>
    </citation>
    <scope>NUCLEOTIDE SEQUENCE</scope>
</reference>
<dbReference type="Pfam" id="PF00078">
    <property type="entry name" value="RVT_1"/>
    <property type="match status" value="1"/>
</dbReference>
<dbReference type="Gene3D" id="3.10.10.10">
    <property type="entry name" value="HIV Type 1 Reverse Transcriptase, subunit A, domain 1"/>
    <property type="match status" value="1"/>
</dbReference>
<dbReference type="Pfam" id="PF24626">
    <property type="entry name" value="SH3_Tf2-1"/>
    <property type="match status" value="1"/>
</dbReference>
<dbReference type="EMBL" id="BKCJ010001219">
    <property type="protein sequence ID" value="GEU39803.1"/>
    <property type="molecule type" value="Genomic_DNA"/>
</dbReference>
<dbReference type="Gene3D" id="3.30.70.270">
    <property type="match status" value="1"/>
</dbReference>
<evidence type="ECO:0000256" key="9">
    <source>
        <dbReference type="SAM" id="MobiDB-lite"/>
    </source>
</evidence>
<feature type="region of interest" description="Disordered" evidence="9">
    <location>
        <begin position="199"/>
        <end position="266"/>
    </location>
</feature>
<dbReference type="PANTHER" id="PTHR24559:SF427">
    <property type="entry name" value="RNA-DIRECTED DNA POLYMERASE"/>
    <property type="match status" value="1"/>
</dbReference>
<dbReference type="AlphaFoldDB" id="A0A6L2JS46"/>
<evidence type="ECO:0000256" key="5">
    <source>
        <dbReference type="ARBA" id="ARBA00022759"/>
    </source>
</evidence>
<dbReference type="PANTHER" id="PTHR24559">
    <property type="entry name" value="TRANSPOSON TY3-I GAG-POL POLYPROTEIN"/>
    <property type="match status" value="1"/>
</dbReference>
<evidence type="ECO:0000256" key="8">
    <source>
        <dbReference type="SAM" id="Coils"/>
    </source>
</evidence>
<dbReference type="CDD" id="cd00303">
    <property type="entry name" value="retropepsin_like"/>
    <property type="match status" value="1"/>
</dbReference>
<protein>
    <recommendedName>
        <fullName evidence="1">RNA-directed DNA polymerase</fullName>
        <ecNumber evidence="1">2.7.7.49</ecNumber>
    </recommendedName>
</protein>
<dbReference type="InterPro" id="IPR043502">
    <property type="entry name" value="DNA/RNA_pol_sf"/>
</dbReference>
<keyword evidence="4" id="KW-0540">Nuclease</keyword>
<keyword evidence="10" id="KW-1133">Transmembrane helix</keyword>
<dbReference type="CDD" id="cd01647">
    <property type="entry name" value="RT_LTR"/>
    <property type="match status" value="1"/>
</dbReference>
<dbReference type="EC" id="2.7.7.49" evidence="1"/>
<proteinExistence type="predicted"/>